<name>A0A5M3WC36_9ACTN</name>
<reference evidence="1 2" key="1">
    <citation type="submission" date="2019-10" db="EMBL/GenBank/DDBJ databases">
        <title>Whole genome shotgun sequence of Acrocarpospora corrugata NBRC 13972.</title>
        <authorList>
            <person name="Ichikawa N."/>
            <person name="Kimura A."/>
            <person name="Kitahashi Y."/>
            <person name="Komaki H."/>
            <person name="Oguchi A."/>
        </authorList>
    </citation>
    <scope>NUCLEOTIDE SEQUENCE [LARGE SCALE GENOMIC DNA]</scope>
    <source>
        <strain evidence="1 2">NBRC 13972</strain>
    </source>
</reference>
<dbReference type="AlphaFoldDB" id="A0A5M3WC36"/>
<evidence type="ECO:0008006" key="3">
    <source>
        <dbReference type="Google" id="ProtNLM"/>
    </source>
</evidence>
<gene>
    <name evidence="1" type="ORF">Acor_78690</name>
</gene>
<keyword evidence="2" id="KW-1185">Reference proteome</keyword>
<sequence length="298" mass="33416">MYAFGFCIDEQYLLPALVTLESLAQTLPAAARHEAAIRVLTLDLTRQHAATMADLAARFGFGSFDLRWARPAPMAVMADTAYITVTAWLRFQFTPAFVGRPYFIYIDADTLAVDDISIPLEMLSGDRLGLVADEFAPTVGRGQALPGLADARPELAGSPYFNGGMWWTSTAMLTTIHRGVHNALTTGRRYIFHNDQDALNLWLLASGSVQAVPRRFNTFELARFLERSDWPHRYTPRARTPNATDAALLHFVGSAKPWLPSTPVTQHVRLYRDHLNATLRQIQQLGDLSFDAPDWRRR</sequence>
<dbReference type="SUPFAM" id="SSF53448">
    <property type="entry name" value="Nucleotide-diphospho-sugar transferases"/>
    <property type="match status" value="1"/>
</dbReference>
<dbReference type="EMBL" id="BLAD01000113">
    <property type="protein sequence ID" value="GES05800.1"/>
    <property type="molecule type" value="Genomic_DNA"/>
</dbReference>
<dbReference type="InterPro" id="IPR002495">
    <property type="entry name" value="Glyco_trans_8"/>
</dbReference>
<dbReference type="OrthoDB" id="5672604at2"/>
<organism evidence="1 2">
    <name type="scientific">Acrocarpospora corrugata</name>
    <dbReference type="NCBI Taxonomy" id="35763"/>
    <lineage>
        <taxon>Bacteria</taxon>
        <taxon>Bacillati</taxon>
        <taxon>Actinomycetota</taxon>
        <taxon>Actinomycetes</taxon>
        <taxon>Streptosporangiales</taxon>
        <taxon>Streptosporangiaceae</taxon>
        <taxon>Acrocarpospora</taxon>
    </lineage>
</organism>
<dbReference type="InterPro" id="IPR029044">
    <property type="entry name" value="Nucleotide-diphossugar_trans"/>
</dbReference>
<protein>
    <recommendedName>
        <fullName evidence="3">Glycosyl transferase</fullName>
    </recommendedName>
</protein>
<comment type="caution">
    <text evidence="1">The sequence shown here is derived from an EMBL/GenBank/DDBJ whole genome shotgun (WGS) entry which is preliminary data.</text>
</comment>
<evidence type="ECO:0000313" key="2">
    <source>
        <dbReference type="Proteomes" id="UP000334990"/>
    </source>
</evidence>
<accession>A0A5M3WC36</accession>
<evidence type="ECO:0000313" key="1">
    <source>
        <dbReference type="EMBL" id="GES05800.1"/>
    </source>
</evidence>
<dbReference type="Pfam" id="PF01501">
    <property type="entry name" value="Glyco_transf_8"/>
    <property type="match status" value="1"/>
</dbReference>
<dbReference type="Gene3D" id="3.90.550.10">
    <property type="entry name" value="Spore Coat Polysaccharide Biosynthesis Protein SpsA, Chain A"/>
    <property type="match status" value="1"/>
</dbReference>
<proteinExistence type="predicted"/>
<dbReference type="Proteomes" id="UP000334990">
    <property type="component" value="Unassembled WGS sequence"/>
</dbReference>
<dbReference type="GO" id="GO:0016757">
    <property type="term" value="F:glycosyltransferase activity"/>
    <property type="evidence" value="ECO:0007669"/>
    <property type="project" value="InterPro"/>
</dbReference>
<dbReference type="RefSeq" id="WP_155341772.1">
    <property type="nucleotide sequence ID" value="NZ_BAAABN010000065.1"/>
</dbReference>